<keyword evidence="4" id="KW-1185">Reference proteome</keyword>
<reference evidence="3 4" key="1">
    <citation type="submission" date="2018-02" db="EMBL/GenBank/DDBJ databases">
        <authorList>
            <person name="Machado R.A."/>
        </authorList>
    </citation>
    <scope>NUCLEOTIDE SEQUENCE [LARGE SCALE GENOMIC DNA]</scope>
    <source>
        <strain evidence="3 4">T327</strain>
    </source>
</reference>
<dbReference type="Pfam" id="PF13751">
    <property type="entry name" value="DDE_Tnp_1_6"/>
    <property type="match status" value="1"/>
</dbReference>
<dbReference type="InterPro" id="IPR025668">
    <property type="entry name" value="Tnp_DDE_dom"/>
</dbReference>
<organism evidence="3 4">
    <name type="scientific">Photorhabdus tasmaniensis</name>
    <dbReference type="NCBI Taxonomy" id="1004159"/>
    <lineage>
        <taxon>Bacteria</taxon>
        <taxon>Pseudomonadati</taxon>
        <taxon>Pseudomonadota</taxon>
        <taxon>Gammaproteobacteria</taxon>
        <taxon>Enterobacterales</taxon>
        <taxon>Morganellaceae</taxon>
        <taxon>Photorhabdus</taxon>
    </lineage>
</organism>
<keyword evidence="1" id="KW-1133">Transmembrane helix</keyword>
<comment type="caution">
    <text evidence="3">The sequence shown here is derived from an EMBL/GenBank/DDBJ whole genome shotgun (WGS) entry which is preliminary data.</text>
</comment>
<evidence type="ECO:0000313" key="4">
    <source>
        <dbReference type="Proteomes" id="UP000697802"/>
    </source>
</evidence>
<sequence length="271" mass="30557">MTLFIRKQEPPSSEIQVMTALLAQNLTLSGGHPEKLLLDAGYFHDDVIAEVQKHQSLLFCAENSDRQSARKIYPKSLFTYDAEQDCYICPAHPPLSLQSTVKATEKTRAYRVYSADNCAGCSQKTGCTKAKGGRKIKRYPEDEGRETLRLHMARSESKKILSQRKSLVEPIFSALRGIQRLKRFRHKGLSAVKLEFSLHAMAYNLSRAVALILGIIFSLLSIQITVCPKSVIKFNLMLEKVTSTLLQHPPKNGVCFFMMKNVVVIFLIRPL</sequence>
<gene>
    <name evidence="3" type="ORF">C5471_09985</name>
</gene>
<evidence type="ECO:0000259" key="2">
    <source>
        <dbReference type="Pfam" id="PF13751"/>
    </source>
</evidence>
<accession>A0ABX0GFV9</accession>
<dbReference type="RefSeq" id="WP_133813737.1">
    <property type="nucleotide sequence ID" value="NZ_CAWPIF010000017.1"/>
</dbReference>
<keyword evidence="1" id="KW-0472">Membrane</keyword>
<keyword evidence="1" id="KW-0812">Transmembrane</keyword>
<evidence type="ECO:0000256" key="1">
    <source>
        <dbReference type="SAM" id="Phobius"/>
    </source>
</evidence>
<name>A0ABX0GFV9_9GAMM</name>
<feature type="domain" description="Transposase DDE" evidence="2">
    <location>
        <begin position="88"/>
        <end position="207"/>
    </location>
</feature>
<feature type="transmembrane region" description="Helical" evidence="1">
    <location>
        <begin position="208"/>
        <end position="231"/>
    </location>
</feature>
<dbReference type="Proteomes" id="UP000697802">
    <property type="component" value="Unassembled WGS sequence"/>
</dbReference>
<dbReference type="PANTHER" id="PTHR33408:SF2">
    <property type="entry name" value="TRANSPOSASE DDE DOMAIN-CONTAINING PROTEIN"/>
    <property type="match status" value="1"/>
</dbReference>
<evidence type="ECO:0000313" key="3">
    <source>
        <dbReference type="EMBL" id="NHB88023.1"/>
    </source>
</evidence>
<proteinExistence type="predicted"/>
<dbReference type="EMBL" id="PUJU01000017">
    <property type="protein sequence ID" value="NHB88023.1"/>
    <property type="molecule type" value="Genomic_DNA"/>
</dbReference>
<protein>
    <recommendedName>
        <fullName evidence="2">Transposase DDE domain-containing protein</fullName>
    </recommendedName>
</protein>
<dbReference type="PANTHER" id="PTHR33408">
    <property type="entry name" value="TRANSPOSASE"/>
    <property type="match status" value="1"/>
</dbReference>